<proteinExistence type="predicted"/>
<protein>
    <submittedName>
        <fullName evidence="1">Uncharacterized protein</fullName>
    </submittedName>
</protein>
<reference evidence="2" key="1">
    <citation type="submission" date="2016-10" db="EMBL/GenBank/DDBJ databases">
        <authorList>
            <person name="Varghese N."/>
            <person name="Submissions S."/>
        </authorList>
    </citation>
    <scope>NUCLEOTIDE SEQUENCE [LARGE SCALE GENOMIC DNA]</scope>
    <source>
        <strain evidence="2">DSM 22376</strain>
    </source>
</reference>
<gene>
    <name evidence="1" type="ORF">SAMN05443667_1184</name>
</gene>
<name>A0A1H4G8I8_9FLAO</name>
<dbReference type="STRING" id="150146.SAMN05443667_1184"/>
<dbReference type="Proteomes" id="UP000198951">
    <property type="component" value="Unassembled WGS sequence"/>
</dbReference>
<keyword evidence="2" id="KW-1185">Reference proteome</keyword>
<evidence type="ECO:0000313" key="1">
    <source>
        <dbReference type="EMBL" id="SEB05757.1"/>
    </source>
</evidence>
<dbReference type="EMBL" id="FNRD01000018">
    <property type="protein sequence ID" value="SEB05757.1"/>
    <property type="molecule type" value="Genomic_DNA"/>
</dbReference>
<dbReference type="AlphaFoldDB" id="A0A1H4G8I8"/>
<accession>A0A1H4G8I8</accession>
<evidence type="ECO:0000313" key="2">
    <source>
        <dbReference type="Proteomes" id="UP000198951"/>
    </source>
</evidence>
<sequence>MTYIFKKTVFEFVCSMSKRSFLSPIKETYVSMCLNKRNRIKIIKRFCYIVSFLTIKEFRKIKISVFLKHIEA</sequence>
<organism evidence="1 2">
    <name type="scientific">Flavobacterium gillisiae</name>
    <dbReference type="NCBI Taxonomy" id="150146"/>
    <lineage>
        <taxon>Bacteria</taxon>
        <taxon>Pseudomonadati</taxon>
        <taxon>Bacteroidota</taxon>
        <taxon>Flavobacteriia</taxon>
        <taxon>Flavobacteriales</taxon>
        <taxon>Flavobacteriaceae</taxon>
        <taxon>Flavobacterium</taxon>
    </lineage>
</organism>